<feature type="compositionally biased region" description="Basic and acidic residues" evidence="1">
    <location>
        <begin position="489"/>
        <end position="501"/>
    </location>
</feature>
<feature type="region of interest" description="Disordered" evidence="1">
    <location>
        <begin position="472"/>
        <end position="512"/>
    </location>
</feature>
<dbReference type="AlphaFoldDB" id="A0A811MG13"/>
<organism evidence="2 3">
    <name type="scientific">Miscanthus lutarioriparius</name>
    <dbReference type="NCBI Taxonomy" id="422564"/>
    <lineage>
        <taxon>Eukaryota</taxon>
        <taxon>Viridiplantae</taxon>
        <taxon>Streptophyta</taxon>
        <taxon>Embryophyta</taxon>
        <taxon>Tracheophyta</taxon>
        <taxon>Spermatophyta</taxon>
        <taxon>Magnoliopsida</taxon>
        <taxon>Liliopsida</taxon>
        <taxon>Poales</taxon>
        <taxon>Poaceae</taxon>
        <taxon>PACMAD clade</taxon>
        <taxon>Panicoideae</taxon>
        <taxon>Andropogonodae</taxon>
        <taxon>Andropogoneae</taxon>
        <taxon>Saccharinae</taxon>
        <taxon>Miscanthus</taxon>
    </lineage>
</organism>
<dbReference type="EMBL" id="CAJGYO010000001">
    <property type="protein sequence ID" value="CAD6205924.1"/>
    <property type="molecule type" value="Genomic_DNA"/>
</dbReference>
<protein>
    <submittedName>
        <fullName evidence="2">Uncharacterized protein</fullName>
    </submittedName>
</protein>
<dbReference type="InterPro" id="IPR040249">
    <property type="entry name" value="Ricin_B-like_lectin_EULS3-like"/>
</dbReference>
<dbReference type="SUPFAM" id="SSF50370">
    <property type="entry name" value="Ricin B-like lectins"/>
    <property type="match status" value="2"/>
</dbReference>
<dbReference type="InterPro" id="IPR035992">
    <property type="entry name" value="Ricin_B-like_lectins"/>
</dbReference>
<comment type="caution">
    <text evidence="2">The sequence shown here is derived from an EMBL/GenBank/DDBJ whole genome shotgun (WGS) entry which is preliminary data.</text>
</comment>
<keyword evidence="3" id="KW-1185">Reference proteome</keyword>
<dbReference type="CDD" id="cd23431">
    <property type="entry name" value="beta-trefoil_Ricin_AtEULS3-like"/>
    <property type="match status" value="2"/>
</dbReference>
<proteinExistence type="predicted"/>
<evidence type="ECO:0000313" key="2">
    <source>
        <dbReference type="EMBL" id="CAD6205924.1"/>
    </source>
</evidence>
<gene>
    <name evidence="2" type="ORF">NCGR_LOCUS3692</name>
</gene>
<dbReference type="Proteomes" id="UP000604825">
    <property type="component" value="Unassembled WGS sequence"/>
</dbReference>
<evidence type="ECO:0000256" key="1">
    <source>
        <dbReference type="SAM" id="MobiDB-lite"/>
    </source>
</evidence>
<dbReference type="PANTHER" id="PTHR31257">
    <property type="entry name" value="RICIN B-LIKE LECTIN EULS3"/>
    <property type="match status" value="1"/>
</dbReference>
<evidence type="ECO:0000313" key="3">
    <source>
        <dbReference type="Proteomes" id="UP000604825"/>
    </source>
</evidence>
<name>A0A811MG13_9POAL</name>
<accession>A0A811MG13</accession>
<sequence length="849" mass="94935">MPAGADDRAVWSLLVGYFSSFSLGESLLRLHWFRVARSGRVLGRSSDALEIWDDVDYDYEAKDASSHVSSARATPGPDGRSLCLFCREIWLDDLDHIVSARPLQLNLNLGAAADDRGITVSPLPGLPPELKPGMPTRPISAAGHLWAPYLTITVPNTMTRPASRCYGYALIRMTVCGWRSLASSHRLATAEGSRIVGRPPRTAGICRGRQHHLARLSMQPSHRFFTFDCSTNTLASVATTEEGRNSSYTPIHERGVYVEEDDTMYFLSGSAVYAYKLCKDQDQDQYRMAPPTRVDCLLPFFKEGYGLLTHLGGRIMCAVWIGMYFRCNCNTLHAVITTFVVQGNNGSKHEMFVPEHVNILHSTCRHLDMSPSKPNVISEFCFLQDGRFAAYEITEQGDSYYLGDEISRPFSWRIFWDIDRTCFDYVGKDTISGAIMFYVVQVGHVDIGTCFVEQGSKRIWTSFCFVPPEKRDTASKKGTPQKKNAITFHGEEGSDNHESRHGRCVQTHPDPARDGISSVHQPTFKIFCKSESDEGCCLALRDGTLVPADSRDEHQHWFRDTRLSIAMKDEEGNPVFSLVNKATNLAIKHSLGMNHPVRLAKFNPDNYDESLLWTESCDLGKDFGCIRMVHDISLGLNAIRAGGGVHMPDTDSTTVVLSNKRAESDTQSWKILYWNDEANATCGGLYAIPACRVHNKGGEGFSLAVRDGAVCLVPNNPADKYQHWIKDTRYGNRIKDEEGYPGFALINRFSGEAIKFFSGTKPIRINALSSTDHPAVKLVPYNPNYVDKSVLWTESCDVGHGFRCNCPLDSINLNFHVFLDDKDHGTNVALRHWSECDNQCWNSQALVRV</sequence>
<dbReference type="PANTHER" id="PTHR31257:SF18">
    <property type="entry name" value="PH DOMAIN-CONTAINING PROTEIN"/>
    <property type="match status" value="1"/>
</dbReference>
<dbReference type="OrthoDB" id="7769065at2759"/>
<reference evidence="2" key="1">
    <citation type="submission" date="2020-10" db="EMBL/GenBank/DDBJ databases">
        <authorList>
            <person name="Han B."/>
            <person name="Lu T."/>
            <person name="Zhao Q."/>
            <person name="Huang X."/>
            <person name="Zhao Y."/>
        </authorList>
    </citation>
    <scope>NUCLEOTIDE SEQUENCE</scope>
</reference>